<dbReference type="InterPro" id="IPR013217">
    <property type="entry name" value="Methyltransf_12"/>
</dbReference>
<gene>
    <name evidence="2" type="ORF">C5Y83_22220</name>
</gene>
<accession>A0A2S8FFJ2</accession>
<sequence length="223" mass="25193">MTVSQFDSPDPEPGYQVYSRRTLSWYDTIVHRFSNRWLWNCPTENLKQWFDRHVSSNHLDVGVGTGYFLKQSTKLVPGCRLGLLDANPNCLEAAASRVAELKPEVFQANLAESFAERFDPYESLSLMYVLHCLPGAIPFRRRVLQHCVASVIPGGRLFGATILGQPQPMGWWGRLAMEKYNRKGIFGNLNDTLDRMQEVLSESLADVQTEQIGSVVLFAGVRP</sequence>
<evidence type="ECO:0000259" key="1">
    <source>
        <dbReference type="Pfam" id="PF08242"/>
    </source>
</evidence>
<dbReference type="InterPro" id="IPR016584">
    <property type="entry name" value="MeTrfase_VrtF"/>
</dbReference>
<dbReference type="GO" id="GO:0008168">
    <property type="term" value="F:methyltransferase activity"/>
    <property type="evidence" value="ECO:0007669"/>
    <property type="project" value="UniProtKB-KW"/>
</dbReference>
<dbReference type="InterPro" id="IPR029063">
    <property type="entry name" value="SAM-dependent_MTases_sf"/>
</dbReference>
<reference evidence="2 3" key="1">
    <citation type="submission" date="2018-02" db="EMBL/GenBank/DDBJ databases">
        <title>Comparative genomes isolates from brazilian mangrove.</title>
        <authorList>
            <person name="Araujo J.E."/>
            <person name="Taketani R.G."/>
            <person name="Silva M.C.P."/>
            <person name="Loureco M.V."/>
            <person name="Andreote F.D."/>
        </authorList>
    </citation>
    <scope>NUCLEOTIDE SEQUENCE [LARGE SCALE GENOMIC DNA]</scope>
    <source>
        <strain evidence="2 3">Hex-1 MGV</strain>
    </source>
</reference>
<keyword evidence="2" id="KW-0489">Methyltransferase</keyword>
<dbReference type="SUPFAM" id="SSF53335">
    <property type="entry name" value="S-adenosyl-L-methionine-dependent methyltransferases"/>
    <property type="match status" value="1"/>
</dbReference>
<dbReference type="GO" id="GO:0032259">
    <property type="term" value="P:methylation"/>
    <property type="evidence" value="ECO:0007669"/>
    <property type="project" value="UniProtKB-KW"/>
</dbReference>
<comment type="caution">
    <text evidence="2">The sequence shown here is derived from an EMBL/GenBank/DDBJ whole genome shotgun (WGS) entry which is preliminary data.</text>
</comment>
<dbReference type="OrthoDB" id="507855at2"/>
<dbReference type="CDD" id="cd02440">
    <property type="entry name" value="AdoMet_MTases"/>
    <property type="match status" value="1"/>
</dbReference>
<protein>
    <submittedName>
        <fullName evidence="2">Methyltransferase type 12</fullName>
    </submittedName>
</protein>
<dbReference type="RefSeq" id="WP_105331997.1">
    <property type="nucleotide sequence ID" value="NZ_PUHY01000013.1"/>
</dbReference>
<dbReference type="PIRSF" id="PIRSF011491">
    <property type="entry name" value="Mtase_YbcY_prd"/>
    <property type="match status" value="1"/>
</dbReference>
<dbReference type="Gene3D" id="3.40.50.150">
    <property type="entry name" value="Vaccinia Virus protein VP39"/>
    <property type="match status" value="1"/>
</dbReference>
<evidence type="ECO:0000313" key="3">
    <source>
        <dbReference type="Proteomes" id="UP000238322"/>
    </source>
</evidence>
<keyword evidence="2" id="KW-0808">Transferase</keyword>
<proteinExistence type="predicted"/>
<dbReference type="AlphaFoldDB" id="A0A2S8FFJ2"/>
<dbReference type="Pfam" id="PF08242">
    <property type="entry name" value="Methyltransf_12"/>
    <property type="match status" value="1"/>
</dbReference>
<name>A0A2S8FFJ2_9BACT</name>
<feature type="domain" description="Methyltransferase type 12" evidence="1">
    <location>
        <begin position="59"/>
        <end position="157"/>
    </location>
</feature>
<organism evidence="2 3">
    <name type="scientific">Blastopirellula marina</name>
    <dbReference type="NCBI Taxonomy" id="124"/>
    <lineage>
        <taxon>Bacteria</taxon>
        <taxon>Pseudomonadati</taxon>
        <taxon>Planctomycetota</taxon>
        <taxon>Planctomycetia</taxon>
        <taxon>Pirellulales</taxon>
        <taxon>Pirellulaceae</taxon>
        <taxon>Blastopirellula</taxon>
    </lineage>
</organism>
<dbReference type="Proteomes" id="UP000238322">
    <property type="component" value="Unassembled WGS sequence"/>
</dbReference>
<dbReference type="EMBL" id="PUHY01000013">
    <property type="protein sequence ID" value="PQO30922.1"/>
    <property type="molecule type" value="Genomic_DNA"/>
</dbReference>
<evidence type="ECO:0000313" key="2">
    <source>
        <dbReference type="EMBL" id="PQO30922.1"/>
    </source>
</evidence>